<protein>
    <submittedName>
        <fullName evidence="1">Uncharacterized protein</fullName>
    </submittedName>
</protein>
<comment type="caution">
    <text evidence="1">The sequence shown here is derived from an EMBL/GenBank/DDBJ whole genome shotgun (WGS) entry which is preliminary data.</text>
</comment>
<accession>A0A0G1JF93</accession>
<dbReference type="Proteomes" id="UP000034154">
    <property type="component" value="Unassembled WGS sequence"/>
</dbReference>
<dbReference type="EMBL" id="LCJB01000040">
    <property type="protein sequence ID" value="KKT69975.1"/>
    <property type="molecule type" value="Genomic_DNA"/>
</dbReference>
<name>A0A0G1JF93_9BACT</name>
<evidence type="ECO:0000313" key="1">
    <source>
        <dbReference type="EMBL" id="KKT69975.1"/>
    </source>
</evidence>
<organism evidence="1 2">
    <name type="scientific">Candidatus Uhrbacteria bacterium GW2011_GWF2_44_350</name>
    <dbReference type="NCBI Taxonomy" id="1619000"/>
    <lineage>
        <taxon>Bacteria</taxon>
        <taxon>Candidatus Uhriibacteriota</taxon>
    </lineage>
</organism>
<sequence>MLNAKYWERNGFVPLTVSPGKDPLPEDTAYLLEQALAIGHSFGKGLIKHPLSDGVGISQRGRSGSLAIQKEIEEIMDELFGSYEPKTALIIKLALLTGIGDCLVSRRKRHFSRYTIDDLLTFSAMRHCLFPQVLMTLTREERVVLFDTMIELHRAKPWSQAYSSGLAVARLAHLLNQHGFKTWQTPLYFDVNQGGDLVASAGREYWYIQVKAVSKIYPTTFYHLTGRPSGKVASRLWFGAEQFASHTGLPTVPVLALISMGGYNLGNVEDCYSTAEAFRTFLRSQRHQPSLLQSPDAIEVQAVSAR</sequence>
<reference evidence="1 2" key="1">
    <citation type="journal article" date="2015" name="Nature">
        <title>rRNA introns, odd ribosomes, and small enigmatic genomes across a large radiation of phyla.</title>
        <authorList>
            <person name="Brown C.T."/>
            <person name="Hug L.A."/>
            <person name="Thomas B.C."/>
            <person name="Sharon I."/>
            <person name="Castelle C.J."/>
            <person name="Singh A."/>
            <person name="Wilkins M.J."/>
            <person name="Williams K.H."/>
            <person name="Banfield J.F."/>
        </authorList>
    </citation>
    <scope>NUCLEOTIDE SEQUENCE [LARGE SCALE GENOMIC DNA]</scope>
</reference>
<evidence type="ECO:0000313" key="2">
    <source>
        <dbReference type="Proteomes" id="UP000034154"/>
    </source>
</evidence>
<proteinExistence type="predicted"/>
<dbReference type="AlphaFoldDB" id="A0A0G1JF93"/>
<gene>
    <name evidence="1" type="ORF">UW63_C0040G0011</name>
</gene>